<dbReference type="PROSITE" id="PS50928">
    <property type="entry name" value="ABC_TM1"/>
    <property type="match status" value="1"/>
</dbReference>
<evidence type="ECO:0000256" key="8">
    <source>
        <dbReference type="RuleBase" id="RU363032"/>
    </source>
</evidence>
<feature type="transmembrane region" description="Helical" evidence="8">
    <location>
        <begin position="271"/>
        <end position="292"/>
    </location>
</feature>
<evidence type="ECO:0000256" key="3">
    <source>
        <dbReference type="ARBA" id="ARBA00022448"/>
    </source>
</evidence>
<dbReference type="KEGG" id="upv:EJN92_19155"/>
<evidence type="ECO:0000313" key="11">
    <source>
        <dbReference type="Proteomes" id="UP000275663"/>
    </source>
</evidence>
<dbReference type="InterPro" id="IPR000515">
    <property type="entry name" value="MetI-like"/>
</dbReference>
<feature type="transmembrane region" description="Helical" evidence="8">
    <location>
        <begin position="227"/>
        <end position="245"/>
    </location>
</feature>
<dbReference type="PANTHER" id="PTHR42929">
    <property type="entry name" value="INNER MEMBRANE ABC TRANSPORTER PERMEASE PROTEIN YDCU-RELATED-RELATED"/>
    <property type="match status" value="1"/>
</dbReference>
<dbReference type="OrthoDB" id="9808619at2"/>
<keyword evidence="3 8" id="KW-0813">Transport</keyword>
<feature type="transmembrane region" description="Helical" evidence="8">
    <location>
        <begin position="52"/>
        <end position="70"/>
    </location>
</feature>
<proteinExistence type="inferred from homology"/>
<dbReference type="CDD" id="cd06261">
    <property type="entry name" value="TM_PBP2"/>
    <property type="match status" value="1"/>
</dbReference>
<reference evidence="10 11" key="1">
    <citation type="journal article" date="2011" name="Int. J. Syst. Evol. Microbiol.">
        <title>Description of Undibacterium oligocarboniphilum sp. nov., isolated from purified water, and Undibacterium pigrum strain CCUG 49012 as the type strain of Undibacterium parvum sp. nov., and emended descriptions of the genus Undibacterium and the species Undibacterium pigrum.</title>
        <authorList>
            <person name="Eder W."/>
            <person name="Wanner G."/>
            <person name="Ludwig W."/>
            <person name="Busse H.J."/>
            <person name="Ziemke-Kageler F."/>
            <person name="Lang E."/>
        </authorList>
    </citation>
    <scope>NUCLEOTIDE SEQUENCE [LARGE SCALE GENOMIC DNA]</scope>
    <source>
        <strain evidence="10 11">DSM 23061</strain>
    </source>
</reference>
<feature type="transmembrane region" description="Helical" evidence="8">
    <location>
        <begin position="20"/>
        <end position="40"/>
    </location>
</feature>
<evidence type="ECO:0000256" key="4">
    <source>
        <dbReference type="ARBA" id="ARBA00022475"/>
    </source>
</evidence>
<dbReference type="RefSeq" id="WP_126129294.1">
    <property type="nucleotide sequence ID" value="NZ_CP034464.1"/>
</dbReference>
<dbReference type="GO" id="GO:0005886">
    <property type="term" value="C:plasma membrane"/>
    <property type="evidence" value="ECO:0007669"/>
    <property type="project" value="UniProtKB-SubCell"/>
</dbReference>
<evidence type="ECO:0000256" key="6">
    <source>
        <dbReference type="ARBA" id="ARBA00022989"/>
    </source>
</evidence>
<comment type="subcellular location">
    <subcellularLocation>
        <location evidence="1 8">Cell membrane</location>
        <topology evidence="1 8">Multi-pass membrane protein</topology>
    </subcellularLocation>
</comment>
<feature type="transmembrane region" description="Helical" evidence="8">
    <location>
        <begin position="172"/>
        <end position="191"/>
    </location>
</feature>
<organism evidence="10 11">
    <name type="scientific">Undibacterium parvum</name>
    <dbReference type="NCBI Taxonomy" id="401471"/>
    <lineage>
        <taxon>Bacteria</taxon>
        <taxon>Pseudomonadati</taxon>
        <taxon>Pseudomonadota</taxon>
        <taxon>Betaproteobacteria</taxon>
        <taxon>Burkholderiales</taxon>
        <taxon>Oxalobacteraceae</taxon>
        <taxon>Undibacterium</taxon>
    </lineage>
</organism>
<evidence type="ECO:0000256" key="5">
    <source>
        <dbReference type="ARBA" id="ARBA00022692"/>
    </source>
</evidence>
<comment type="similarity">
    <text evidence="2">Belongs to the binding-protein-dependent transport system permease family. CysTW subfamily.</text>
</comment>
<dbReference type="Proteomes" id="UP000275663">
    <property type="component" value="Chromosome"/>
</dbReference>
<name>A0A3Q9BT60_9BURK</name>
<evidence type="ECO:0000256" key="7">
    <source>
        <dbReference type="ARBA" id="ARBA00023136"/>
    </source>
</evidence>
<dbReference type="Pfam" id="PF00528">
    <property type="entry name" value="BPD_transp_1"/>
    <property type="match status" value="1"/>
</dbReference>
<accession>A0A3Q9BT60</accession>
<keyword evidence="7 8" id="KW-0472">Membrane</keyword>
<dbReference type="PANTHER" id="PTHR42929:SF3">
    <property type="entry name" value="PUTRESCINE TRANSPORT SYSTEM PERMEASE PROTEIN POTH"/>
    <property type="match status" value="1"/>
</dbReference>
<dbReference type="AlphaFoldDB" id="A0A3Q9BT60"/>
<evidence type="ECO:0000256" key="2">
    <source>
        <dbReference type="ARBA" id="ARBA00007069"/>
    </source>
</evidence>
<protein>
    <submittedName>
        <fullName evidence="10">ABC transporter permease subunit</fullName>
    </submittedName>
</protein>
<feature type="transmembrane region" description="Helical" evidence="8">
    <location>
        <begin position="90"/>
        <end position="110"/>
    </location>
</feature>
<evidence type="ECO:0000259" key="9">
    <source>
        <dbReference type="PROSITE" id="PS50928"/>
    </source>
</evidence>
<keyword evidence="4" id="KW-1003">Cell membrane</keyword>
<evidence type="ECO:0000256" key="1">
    <source>
        <dbReference type="ARBA" id="ARBA00004651"/>
    </source>
</evidence>
<dbReference type="SUPFAM" id="SSF161098">
    <property type="entry name" value="MetI-like"/>
    <property type="match status" value="1"/>
</dbReference>
<dbReference type="Gene3D" id="1.10.3720.10">
    <property type="entry name" value="MetI-like"/>
    <property type="match status" value="1"/>
</dbReference>
<dbReference type="GO" id="GO:0055085">
    <property type="term" value="P:transmembrane transport"/>
    <property type="evidence" value="ECO:0007669"/>
    <property type="project" value="InterPro"/>
</dbReference>
<dbReference type="InterPro" id="IPR035906">
    <property type="entry name" value="MetI-like_sf"/>
</dbReference>
<gene>
    <name evidence="10" type="ORF">EJN92_19155</name>
</gene>
<feature type="transmembrane region" description="Helical" evidence="8">
    <location>
        <begin position="122"/>
        <end position="140"/>
    </location>
</feature>
<keyword evidence="11" id="KW-1185">Reference proteome</keyword>
<feature type="domain" description="ABC transmembrane type-1" evidence="9">
    <location>
        <begin position="86"/>
        <end position="292"/>
    </location>
</feature>
<dbReference type="EMBL" id="CP034464">
    <property type="protein sequence ID" value="AZP13925.1"/>
    <property type="molecule type" value="Genomic_DNA"/>
</dbReference>
<sequence length="304" mass="34444">MKKFLKDLILFKWFSGKTAVVGIPYLWLFICSLVPFFIILKISMVEMEISNPFGSIFSYVDGVISLKIKISNYLFIAEDNLYVLTYLSSIKFAAITTLFCLLIGYPFAYFMARAKASIRPTLMMMVMLPFWTSFLLRIYAWKGMLANNGVVNHFLLSIGVIDAPIHMMNTPFSLMVGMVYTYLPFMILPLYTNLSKMDVRFIEAAADLGSNPWNTFWRVTVPLSKSGIIAGAMLVFIPCVGEYVIPELLGGPETLMIGHVLWDEFFSNNDWPMASAVTVVVILLILVPMGIFNKYQNNQTPEKT</sequence>
<evidence type="ECO:0000313" key="10">
    <source>
        <dbReference type="EMBL" id="AZP13925.1"/>
    </source>
</evidence>
<keyword evidence="5 8" id="KW-0812">Transmembrane</keyword>
<keyword evidence="6 8" id="KW-1133">Transmembrane helix</keyword>